<proteinExistence type="predicted"/>
<dbReference type="AlphaFoldDB" id="A0AAD9GKX4"/>
<gene>
    <name evidence="1" type="ORF">P3T76_008025</name>
</gene>
<reference evidence="1" key="1">
    <citation type="submission" date="2023-08" db="EMBL/GenBank/DDBJ databases">
        <title>Reference Genome Resource for the Citrus Pathogen Phytophthora citrophthora.</title>
        <authorList>
            <person name="Moller H."/>
            <person name="Coetzee B."/>
            <person name="Rose L.J."/>
            <person name="Van Niekerk J.M."/>
        </authorList>
    </citation>
    <scope>NUCLEOTIDE SEQUENCE</scope>
    <source>
        <strain evidence="1">STE-U-9442</strain>
    </source>
</reference>
<organism evidence="1 2">
    <name type="scientific">Phytophthora citrophthora</name>
    <dbReference type="NCBI Taxonomy" id="4793"/>
    <lineage>
        <taxon>Eukaryota</taxon>
        <taxon>Sar</taxon>
        <taxon>Stramenopiles</taxon>
        <taxon>Oomycota</taxon>
        <taxon>Peronosporomycetes</taxon>
        <taxon>Peronosporales</taxon>
        <taxon>Peronosporaceae</taxon>
        <taxon>Phytophthora</taxon>
    </lineage>
</organism>
<comment type="caution">
    <text evidence="1">The sequence shown here is derived from an EMBL/GenBank/DDBJ whole genome shotgun (WGS) entry which is preliminary data.</text>
</comment>
<dbReference type="Proteomes" id="UP001259832">
    <property type="component" value="Unassembled WGS sequence"/>
</dbReference>
<dbReference type="PANTHER" id="PTHR40866">
    <property type="entry name" value="BED-TYPE DOMAIN-CONTAINING PROTEIN"/>
    <property type="match status" value="1"/>
</dbReference>
<dbReference type="PANTHER" id="PTHR40866:SF1">
    <property type="entry name" value="BED-TYPE DOMAIN-CONTAINING PROTEIN"/>
    <property type="match status" value="1"/>
</dbReference>
<protein>
    <submittedName>
        <fullName evidence="1">Uncharacterized protein</fullName>
    </submittedName>
</protein>
<sequence length="79" mass="9009">MVCTILPEHYGVMFDGMTDGSTLYIGIIATFMEKGEYREVLLGCSPPLDEKRYTAAEHFNLLEYMLSLYGKSKSRRCLC</sequence>
<dbReference type="EMBL" id="JASMQC010000014">
    <property type="protein sequence ID" value="KAK1940574.1"/>
    <property type="molecule type" value="Genomic_DNA"/>
</dbReference>
<accession>A0AAD9GKX4</accession>
<name>A0AAD9GKX4_9STRA</name>
<keyword evidence="2" id="KW-1185">Reference proteome</keyword>
<evidence type="ECO:0000313" key="2">
    <source>
        <dbReference type="Proteomes" id="UP001259832"/>
    </source>
</evidence>
<evidence type="ECO:0000313" key="1">
    <source>
        <dbReference type="EMBL" id="KAK1940574.1"/>
    </source>
</evidence>